<keyword evidence="1" id="KW-0678">Repressor</keyword>
<feature type="coiled-coil region" evidence="5">
    <location>
        <begin position="83"/>
        <end position="110"/>
    </location>
</feature>
<dbReference type="Gene3D" id="1.10.1660.10">
    <property type="match status" value="1"/>
</dbReference>
<accession>A0A9D2S963</accession>
<organism evidence="7 8">
    <name type="scientific">Candidatus Eubacterium faecale</name>
    <dbReference type="NCBI Taxonomy" id="2838568"/>
    <lineage>
        <taxon>Bacteria</taxon>
        <taxon>Bacillati</taxon>
        <taxon>Bacillota</taxon>
        <taxon>Clostridia</taxon>
        <taxon>Eubacteriales</taxon>
        <taxon>Eubacteriaceae</taxon>
        <taxon>Eubacterium</taxon>
    </lineage>
</organism>
<keyword evidence="5" id="KW-0175">Coiled coil</keyword>
<dbReference type="PROSITE" id="PS00552">
    <property type="entry name" value="HTH_MERR_1"/>
    <property type="match status" value="1"/>
</dbReference>
<gene>
    <name evidence="7" type="ORF">IAA37_00435</name>
</gene>
<dbReference type="PANTHER" id="PTHR30204:SF69">
    <property type="entry name" value="MERR-FAMILY TRANSCRIPTIONAL REGULATOR"/>
    <property type="match status" value="1"/>
</dbReference>
<evidence type="ECO:0000256" key="2">
    <source>
        <dbReference type="ARBA" id="ARBA00023015"/>
    </source>
</evidence>
<reference evidence="7" key="1">
    <citation type="journal article" date="2021" name="PeerJ">
        <title>Extensive microbial diversity within the chicken gut microbiome revealed by metagenomics and culture.</title>
        <authorList>
            <person name="Gilroy R."/>
            <person name="Ravi A."/>
            <person name="Getino M."/>
            <person name="Pursley I."/>
            <person name="Horton D.L."/>
            <person name="Alikhan N.F."/>
            <person name="Baker D."/>
            <person name="Gharbi K."/>
            <person name="Hall N."/>
            <person name="Watson M."/>
            <person name="Adriaenssens E.M."/>
            <person name="Foster-Nyarko E."/>
            <person name="Jarju S."/>
            <person name="Secka A."/>
            <person name="Antonio M."/>
            <person name="Oren A."/>
            <person name="Chaudhuri R.R."/>
            <person name="La Ragione R."/>
            <person name="Hildebrand F."/>
            <person name="Pallen M.J."/>
        </authorList>
    </citation>
    <scope>NUCLEOTIDE SEQUENCE</scope>
    <source>
        <strain evidence="7">CHK188-16595</strain>
    </source>
</reference>
<dbReference type="GO" id="GO:0003677">
    <property type="term" value="F:DNA binding"/>
    <property type="evidence" value="ECO:0007669"/>
    <property type="project" value="UniProtKB-KW"/>
</dbReference>
<dbReference type="GO" id="GO:0003700">
    <property type="term" value="F:DNA-binding transcription factor activity"/>
    <property type="evidence" value="ECO:0007669"/>
    <property type="project" value="InterPro"/>
</dbReference>
<feature type="domain" description="HTH merR-type" evidence="6">
    <location>
        <begin position="2"/>
        <end position="71"/>
    </location>
</feature>
<evidence type="ECO:0000256" key="4">
    <source>
        <dbReference type="ARBA" id="ARBA00023163"/>
    </source>
</evidence>
<evidence type="ECO:0000256" key="5">
    <source>
        <dbReference type="SAM" id="Coils"/>
    </source>
</evidence>
<keyword evidence="4" id="KW-0804">Transcription</keyword>
<reference evidence="7" key="2">
    <citation type="submission" date="2021-04" db="EMBL/GenBank/DDBJ databases">
        <authorList>
            <person name="Gilroy R."/>
        </authorList>
    </citation>
    <scope>NUCLEOTIDE SEQUENCE</scope>
    <source>
        <strain evidence="7">CHK188-16595</strain>
    </source>
</reference>
<dbReference type="CDD" id="cd01109">
    <property type="entry name" value="HTH_YyaN"/>
    <property type="match status" value="1"/>
</dbReference>
<dbReference type="EMBL" id="DWXN01000001">
    <property type="protein sequence ID" value="HJB74130.1"/>
    <property type="molecule type" value="Genomic_DNA"/>
</dbReference>
<protein>
    <submittedName>
        <fullName evidence="7">MerR family transcriptional regulator</fullName>
    </submittedName>
</protein>
<proteinExistence type="predicted"/>
<keyword evidence="2" id="KW-0805">Transcription regulation</keyword>
<dbReference type="SMART" id="SM00422">
    <property type="entry name" value="HTH_MERR"/>
    <property type="match status" value="1"/>
</dbReference>
<evidence type="ECO:0000256" key="1">
    <source>
        <dbReference type="ARBA" id="ARBA00022491"/>
    </source>
</evidence>
<dbReference type="PANTHER" id="PTHR30204">
    <property type="entry name" value="REDOX-CYCLING DRUG-SENSING TRANSCRIPTIONAL ACTIVATOR SOXR"/>
    <property type="match status" value="1"/>
</dbReference>
<evidence type="ECO:0000313" key="8">
    <source>
        <dbReference type="Proteomes" id="UP000823877"/>
    </source>
</evidence>
<comment type="caution">
    <text evidence="7">The sequence shown here is derived from an EMBL/GenBank/DDBJ whole genome shotgun (WGS) entry which is preliminary data.</text>
</comment>
<dbReference type="InterPro" id="IPR047057">
    <property type="entry name" value="MerR_fam"/>
</dbReference>
<dbReference type="Proteomes" id="UP000823877">
    <property type="component" value="Unassembled WGS sequence"/>
</dbReference>
<dbReference type="InterPro" id="IPR000551">
    <property type="entry name" value="MerR-type_HTH_dom"/>
</dbReference>
<dbReference type="AlphaFoldDB" id="A0A9D2S963"/>
<evidence type="ECO:0000313" key="7">
    <source>
        <dbReference type="EMBL" id="HJB74130.1"/>
    </source>
</evidence>
<evidence type="ECO:0000259" key="6">
    <source>
        <dbReference type="PROSITE" id="PS50937"/>
    </source>
</evidence>
<keyword evidence="3" id="KW-0238">DNA-binding</keyword>
<dbReference type="PROSITE" id="PS50937">
    <property type="entry name" value="HTH_MERR_2"/>
    <property type="match status" value="1"/>
</dbReference>
<dbReference type="SUPFAM" id="SSF46955">
    <property type="entry name" value="Putative DNA-binding domain"/>
    <property type="match status" value="1"/>
</dbReference>
<dbReference type="Pfam" id="PF13411">
    <property type="entry name" value="MerR_1"/>
    <property type="match status" value="1"/>
</dbReference>
<sequence length="151" mass="17251">MLYTIGEMAKELGIHASTLRYYDKEGLLPFVERSSGGIRMFTEEDFATLKLINCLKRSGLSIKEIKSYIKMAAEGDRSLKERQELFENRRKAVKQQMAELAETLEVLNYKCWYYGTAVNAGSEQAVNGLSKAELPRQFQKAKAKLEITEKK</sequence>
<evidence type="ECO:0000256" key="3">
    <source>
        <dbReference type="ARBA" id="ARBA00023125"/>
    </source>
</evidence>
<name>A0A9D2S963_9FIRM</name>
<dbReference type="InterPro" id="IPR009061">
    <property type="entry name" value="DNA-bd_dom_put_sf"/>
</dbReference>
<dbReference type="PRINTS" id="PR00040">
    <property type="entry name" value="HTHMERR"/>
</dbReference>